<keyword evidence="5 6" id="KW-0472">Membrane</keyword>
<name>A0A1G7EI86_9ACTN</name>
<dbReference type="PANTHER" id="PTHR34820">
    <property type="entry name" value="INNER MEMBRANE PROTEIN YEBZ"/>
    <property type="match status" value="1"/>
</dbReference>
<sequence>MLLHLGLALLVGAVVAWAWLWPTRWLARVAGAGAGAAALATLAVPLADLLAGRPVEDVLQRPDVPWLLLRLALLALALFFGPELARASRGGRWRPGAPGVTVVLVLTVVLGLTVVLPADGGQGPRSVLAAVLLLAHVLAAAAWFGGLLVLALSLLPRATADAGELALERFARLATTCLAVLALTGVVDALLTTGGPWPLVVSWYGLVLVVKVLVVVAVLVLHRRVRRYLSLAGQRRRQGREPSRGRAHQLRRLVRVVGAEAVLAVAVLGLSAALVALAPLPG</sequence>
<feature type="transmembrane region" description="Helical" evidence="6">
    <location>
        <begin position="6"/>
        <end position="22"/>
    </location>
</feature>
<evidence type="ECO:0000256" key="4">
    <source>
        <dbReference type="ARBA" id="ARBA00022989"/>
    </source>
</evidence>
<dbReference type="GO" id="GO:0005886">
    <property type="term" value="C:plasma membrane"/>
    <property type="evidence" value="ECO:0007669"/>
    <property type="project" value="UniProtKB-SubCell"/>
</dbReference>
<feature type="transmembrane region" description="Helical" evidence="6">
    <location>
        <begin position="128"/>
        <end position="152"/>
    </location>
</feature>
<reference evidence="8 9" key="1">
    <citation type="submission" date="2016-10" db="EMBL/GenBank/DDBJ databases">
        <authorList>
            <person name="de Groot N.N."/>
        </authorList>
    </citation>
    <scope>NUCLEOTIDE SEQUENCE [LARGE SCALE GENOMIC DNA]</scope>
    <source>
        <strain evidence="8 9">MON 2.2</strain>
    </source>
</reference>
<evidence type="ECO:0000256" key="2">
    <source>
        <dbReference type="ARBA" id="ARBA00022475"/>
    </source>
</evidence>
<comment type="subcellular location">
    <subcellularLocation>
        <location evidence="1">Cell membrane</location>
        <topology evidence="1">Multi-pass membrane protein</topology>
    </subcellularLocation>
</comment>
<feature type="transmembrane region" description="Helical" evidence="6">
    <location>
        <begin position="97"/>
        <end position="116"/>
    </location>
</feature>
<organism evidence="8 9">
    <name type="scientific">Auraticoccus monumenti</name>
    <dbReference type="NCBI Taxonomy" id="675864"/>
    <lineage>
        <taxon>Bacteria</taxon>
        <taxon>Bacillati</taxon>
        <taxon>Actinomycetota</taxon>
        <taxon>Actinomycetes</taxon>
        <taxon>Propionibacteriales</taxon>
        <taxon>Propionibacteriaceae</taxon>
        <taxon>Auraticoccus</taxon>
    </lineage>
</organism>
<evidence type="ECO:0000313" key="8">
    <source>
        <dbReference type="EMBL" id="SDE63136.1"/>
    </source>
</evidence>
<keyword evidence="2" id="KW-1003">Cell membrane</keyword>
<evidence type="ECO:0000259" key="7">
    <source>
        <dbReference type="Pfam" id="PF05425"/>
    </source>
</evidence>
<feature type="transmembrane region" description="Helical" evidence="6">
    <location>
        <begin position="67"/>
        <end position="85"/>
    </location>
</feature>
<accession>A0A1G7EI86</accession>
<protein>
    <submittedName>
        <fullName evidence="8">Putative copper export protein</fullName>
    </submittedName>
</protein>
<evidence type="ECO:0000256" key="3">
    <source>
        <dbReference type="ARBA" id="ARBA00022692"/>
    </source>
</evidence>
<feature type="transmembrane region" description="Helical" evidence="6">
    <location>
        <begin position="253"/>
        <end position="278"/>
    </location>
</feature>
<proteinExistence type="predicted"/>
<feature type="transmembrane region" description="Helical" evidence="6">
    <location>
        <begin position="203"/>
        <end position="221"/>
    </location>
</feature>
<feature type="transmembrane region" description="Helical" evidence="6">
    <location>
        <begin position="29"/>
        <end position="47"/>
    </location>
</feature>
<dbReference type="InterPro" id="IPR032694">
    <property type="entry name" value="CopC/D"/>
</dbReference>
<dbReference type="GO" id="GO:0006825">
    <property type="term" value="P:copper ion transport"/>
    <property type="evidence" value="ECO:0007669"/>
    <property type="project" value="InterPro"/>
</dbReference>
<dbReference type="Proteomes" id="UP000198546">
    <property type="component" value="Chromosome i"/>
</dbReference>
<dbReference type="AlphaFoldDB" id="A0A1G7EI86"/>
<gene>
    <name evidence="8" type="ORF">SAMN04489747_3947</name>
</gene>
<evidence type="ECO:0000256" key="5">
    <source>
        <dbReference type="ARBA" id="ARBA00023136"/>
    </source>
</evidence>
<evidence type="ECO:0000256" key="1">
    <source>
        <dbReference type="ARBA" id="ARBA00004651"/>
    </source>
</evidence>
<dbReference type="EMBL" id="LT629688">
    <property type="protein sequence ID" value="SDE63136.1"/>
    <property type="molecule type" value="Genomic_DNA"/>
</dbReference>
<keyword evidence="4 6" id="KW-1133">Transmembrane helix</keyword>
<feature type="transmembrane region" description="Helical" evidence="6">
    <location>
        <begin position="173"/>
        <end position="191"/>
    </location>
</feature>
<dbReference type="InterPro" id="IPR008457">
    <property type="entry name" value="Cu-R_CopD_dom"/>
</dbReference>
<dbReference type="Pfam" id="PF05425">
    <property type="entry name" value="CopD"/>
    <property type="match status" value="1"/>
</dbReference>
<feature type="domain" description="Copper resistance protein D" evidence="7">
    <location>
        <begin position="166"/>
        <end position="274"/>
    </location>
</feature>
<dbReference type="STRING" id="675864.SAMN04489747_3947"/>
<evidence type="ECO:0000256" key="6">
    <source>
        <dbReference type="SAM" id="Phobius"/>
    </source>
</evidence>
<dbReference type="PANTHER" id="PTHR34820:SF4">
    <property type="entry name" value="INNER MEMBRANE PROTEIN YEBZ"/>
    <property type="match status" value="1"/>
</dbReference>
<keyword evidence="9" id="KW-1185">Reference proteome</keyword>
<keyword evidence="3 6" id="KW-0812">Transmembrane</keyword>
<evidence type="ECO:0000313" key="9">
    <source>
        <dbReference type="Proteomes" id="UP000198546"/>
    </source>
</evidence>